<dbReference type="NCBIfam" id="TIGR01036">
    <property type="entry name" value="pyrD_sub2"/>
    <property type="match status" value="1"/>
</dbReference>
<reference evidence="16 17" key="1">
    <citation type="journal article" date="2014" name="Genome Biol. Evol.">
        <title>Acetic acid bacteria genomes reveal functional traits for adaptation to life in insect guts.</title>
        <authorList>
            <person name="Chouaia B."/>
            <person name="Gaiarsa S."/>
            <person name="Crotti E."/>
            <person name="Comandatore F."/>
            <person name="Degli Esposti M."/>
            <person name="Ricci I."/>
            <person name="Alma A."/>
            <person name="Favia G."/>
            <person name="Bandi C."/>
            <person name="Daffonchio D."/>
        </authorList>
    </citation>
    <scope>NUCLEOTIDE SEQUENCE [LARGE SCALE GENOMIC DNA]</scope>
    <source>
        <strain evidence="17">AM169</strain>
    </source>
</reference>
<dbReference type="UniPathway" id="UPA00070">
    <property type="reaction ID" value="UER00946"/>
</dbReference>
<evidence type="ECO:0000313" key="16">
    <source>
        <dbReference type="EMBL" id="CDG32942.1"/>
    </source>
</evidence>
<evidence type="ECO:0000256" key="11">
    <source>
        <dbReference type="ARBA" id="ARBA00023002"/>
    </source>
</evidence>
<name>A0A7U7G4G7_9PROT</name>
<dbReference type="GO" id="GO:0016020">
    <property type="term" value="C:membrane"/>
    <property type="evidence" value="ECO:0007669"/>
    <property type="project" value="UniProtKB-SubCell"/>
</dbReference>
<dbReference type="PANTHER" id="PTHR48109:SF4">
    <property type="entry name" value="DIHYDROOROTATE DEHYDROGENASE (QUINONE), MITOCHONDRIAL"/>
    <property type="match status" value="1"/>
</dbReference>
<dbReference type="InterPro" id="IPR001295">
    <property type="entry name" value="Dihydroorotate_DH_CS"/>
</dbReference>
<dbReference type="AlphaFoldDB" id="A0A7U7G4G7"/>
<evidence type="ECO:0000256" key="14">
    <source>
        <dbReference type="NCBIfam" id="TIGR01036"/>
    </source>
</evidence>
<comment type="catalytic activity">
    <reaction evidence="13">
        <text>(S)-dihydroorotate + a quinone = orotate + a quinol</text>
        <dbReference type="Rhea" id="RHEA:30187"/>
        <dbReference type="ChEBI" id="CHEBI:24646"/>
        <dbReference type="ChEBI" id="CHEBI:30839"/>
        <dbReference type="ChEBI" id="CHEBI:30864"/>
        <dbReference type="ChEBI" id="CHEBI:132124"/>
        <dbReference type="EC" id="1.3.5.2"/>
    </reaction>
</comment>
<gene>
    <name evidence="16" type="ORF">SACS_0204</name>
</gene>
<evidence type="ECO:0000256" key="5">
    <source>
        <dbReference type="ARBA" id="ARBA00005359"/>
    </source>
</evidence>
<dbReference type="CDD" id="cd04738">
    <property type="entry name" value="DHOD_2_like"/>
    <property type="match status" value="1"/>
</dbReference>
<comment type="similarity">
    <text evidence="5">Belongs to the dihydroorotate dehydrogenase family. Type 2 subfamily.</text>
</comment>
<dbReference type="InterPro" id="IPR005720">
    <property type="entry name" value="Dihydroorotate_DH_cat"/>
</dbReference>
<evidence type="ECO:0000313" key="17">
    <source>
        <dbReference type="Proteomes" id="UP000027590"/>
    </source>
</evidence>
<evidence type="ECO:0000256" key="1">
    <source>
        <dbReference type="ARBA" id="ARBA00001917"/>
    </source>
</evidence>
<dbReference type="NCBIfam" id="NF003645">
    <property type="entry name" value="PRK05286.1-2"/>
    <property type="match status" value="1"/>
</dbReference>
<dbReference type="PANTHER" id="PTHR48109">
    <property type="entry name" value="DIHYDROOROTATE DEHYDROGENASE (QUINONE), MITOCHONDRIAL-RELATED"/>
    <property type="match status" value="1"/>
</dbReference>
<evidence type="ECO:0000256" key="6">
    <source>
        <dbReference type="ARBA" id="ARBA00012791"/>
    </source>
</evidence>
<dbReference type="InterPro" id="IPR005719">
    <property type="entry name" value="Dihydroorotate_DH_2"/>
</dbReference>
<keyword evidence="9" id="KW-0288">FMN</keyword>
<evidence type="ECO:0000259" key="15">
    <source>
        <dbReference type="Pfam" id="PF01180"/>
    </source>
</evidence>
<comment type="caution">
    <text evidence="16">The sequence shown here is derived from an EMBL/GenBank/DDBJ whole genome shotgun (WGS) entry which is preliminary data.</text>
</comment>
<dbReference type="Proteomes" id="UP000027590">
    <property type="component" value="Unassembled WGS sequence"/>
</dbReference>
<keyword evidence="11 16" id="KW-0560">Oxidoreductase</keyword>
<dbReference type="Pfam" id="PF01180">
    <property type="entry name" value="DHO_dh"/>
    <property type="match status" value="1"/>
</dbReference>
<dbReference type="GO" id="GO:0005737">
    <property type="term" value="C:cytoplasm"/>
    <property type="evidence" value="ECO:0007669"/>
    <property type="project" value="InterPro"/>
</dbReference>
<dbReference type="EMBL" id="CBLY010000002">
    <property type="protein sequence ID" value="CDG32942.1"/>
    <property type="molecule type" value="Genomic_DNA"/>
</dbReference>
<evidence type="ECO:0000256" key="8">
    <source>
        <dbReference type="ARBA" id="ARBA00022630"/>
    </source>
</evidence>
<comment type="subcellular location">
    <subcellularLocation>
        <location evidence="3">Membrane</location>
    </subcellularLocation>
</comment>
<evidence type="ECO:0000256" key="12">
    <source>
        <dbReference type="ARBA" id="ARBA00023136"/>
    </source>
</evidence>
<organism evidence="16 17">
    <name type="scientific">Parasaccharibacter apium</name>
    <dbReference type="NCBI Taxonomy" id="1510841"/>
    <lineage>
        <taxon>Bacteria</taxon>
        <taxon>Pseudomonadati</taxon>
        <taxon>Pseudomonadota</taxon>
        <taxon>Alphaproteobacteria</taxon>
        <taxon>Acetobacterales</taxon>
        <taxon>Acetobacteraceae</taxon>
        <taxon>Parasaccharibacter</taxon>
    </lineage>
</organism>
<dbReference type="NCBIfam" id="NF003652">
    <property type="entry name" value="PRK05286.2-5"/>
    <property type="match status" value="1"/>
</dbReference>
<dbReference type="PIRSF" id="PIRSF000164">
    <property type="entry name" value="DHO_oxidase"/>
    <property type="match status" value="1"/>
</dbReference>
<dbReference type="EC" id="1.3.5.2" evidence="6 14"/>
<dbReference type="GO" id="GO:0106430">
    <property type="term" value="F:dihydroorotate dehydrogenase (quinone) activity"/>
    <property type="evidence" value="ECO:0007669"/>
    <property type="project" value="UniProtKB-EC"/>
</dbReference>
<evidence type="ECO:0000256" key="3">
    <source>
        <dbReference type="ARBA" id="ARBA00004370"/>
    </source>
</evidence>
<feature type="domain" description="Dihydroorotate dehydrogenase catalytic" evidence="15">
    <location>
        <begin position="43"/>
        <end position="339"/>
    </location>
</feature>
<dbReference type="GO" id="GO:0006207">
    <property type="term" value="P:'de novo' pyrimidine nucleobase biosynthetic process"/>
    <property type="evidence" value="ECO:0007669"/>
    <property type="project" value="UniProtKB-UniRule"/>
</dbReference>
<evidence type="ECO:0000256" key="10">
    <source>
        <dbReference type="ARBA" id="ARBA00022975"/>
    </source>
</evidence>
<protein>
    <recommendedName>
        <fullName evidence="7 14">Dihydroorotate dehydrogenase (quinone)</fullName>
        <ecNumber evidence="6 14">1.3.5.2</ecNumber>
    </recommendedName>
</protein>
<evidence type="ECO:0000256" key="4">
    <source>
        <dbReference type="ARBA" id="ARBA00005161"/>
    </source>
</evidence>
<keyword evidence="8" id="KW-0285">Flavoprotein</keyword>
<dbReference type="InterPro" id="IPR013785">
    <property type="entry name" value="Aldolase_TIM"/>
</dbReference>
<dbReference type="InterPro" id="IPR050074">
    <property type="entry name" value="DHO_dehydrogenase"/>
</dbReference>
<dbReference type="SUPFAM" id="SSF51395">
    <property type="entry name" value="FMN-linked oxidoreductases"/>
    <property type="match status" value="1"/>
</dbReference>
<proteinExistence type="inferred from homology"/>
<accession>A0A7U7G4G7</accession>
<comment type="cofactor">
    <cofactor evidence="1">
        <name>FMN</name>
        <dbReference type="ChEBI" id="CHEBI:58210"/>
    </cofactor>
</comment>
<evidence type="ECO:0000256" key="7">
    <source>
        <dbReference type="ARBA" id="ARBA00018366"/>
    </source>
</evidence>
<reference evidence="16 17" key="2">
    <citation type="journal article" date="2014" name="PLoS ONE">
        <title>Evolution of mitochondria reconstructed from the energy metabolism of living bacteria.</title>
        <authorList>
            <person name="Degli Esposti M."/>
            <person name="Chouaia B."/>
            <person name="Comandatore F."/>
            <person name="Crotti E."/>
            <person name="Sassera D."/>
            <person name="Lievens P.M."/>
            <person name="Daffonchio D."/>
            <person name="Bandi C."/>
        </authorList>
    </citation>
    <scope>NUCLEOTIDE SEQUENCE [LARGE SCALE GENOMIC DNA]</scope>
    <source>
        <strain evidence="17">AM169</strain>
    </source>
</reference>
<keyword evidence="12" id="KW-0472">Membrane</keyword>
<evidence type="ECO:0000256" key="9">
    <source>
        <dbReference type="ARBA" id="ARBA00022643"/>
    </source>
</evidence>
<dbReference type="GO" id="GO:0044205">
    <property type="term" value="P:'de novo' UMP biosynthetic process"/>
    <property type="evidence" value="ECO:0007669"/>
    <property type="project" value="UniProtKB-UniPathway"/>
</dbReference>
<dbReference type="InterPro" id="IPR012135">
    <property type="entry name" value="Dihydroorotate_DH_1_2"/>
</dbReference>
<comment type="pathway">
    <text evidence="4">Pyrimidine metabolism; UMP biosynthesis via de novo pathway; orotate from (S)-dihydroorotate (quinone route): step 1/1.</text>
</comment>
<dbReference type="RefSeq" id="WP_043558005.1">
    <property type="nucleotide sequence ID" value="NZ_CBLY010000002.1"/>
</dbReference>
<comment type="function">
    <text evidence="2">Catalyzes the conversion of dihydroorotate to orotate with quinone as electron acceptor.</text>
</comment>
<evidence type="ECO:0000256" key="2">
    <source>
        <dbReference type="ARBA" id="ARBA00003125"/>
    </source>
</evidence>
<sequence length="352" mass="37762">MLDIGKTATWLLRRLNPETAHELAIHSIAHGLAGRGKPDHSALRTEALGLSFPNPIGLAAGFDKNARAVRGLARLGFGFVETGTVTPRPQPGNPRPRLFRLVDDHAIINRMGFNSCGIDRFCQNLTPLFRPDGNGTVKAAGVPLGINLGINKTGADPLVDYPALVGRTKSYADYITINLSSPNTPGLRDLQATDMLARLLDAIQTAHPDRPPLLVKLAPDLEDDAYGPILQTALDGGADGLILTNTTLARPASLTDPHREEAGGLSGAPLAERARHVLQLVSDLNNGRLCLVSSGGIETGKDILERLKMGADLVQVYTAFIYEGPAVLTRLKQELLHEMSRSGIRTLASLRR</sequence>
<dbReference type="Gene3D" id="3.20.20.70">
    <property type="entry name" value="Aldolase class I"/>
    <property type="match status" value="1"/>
</dbReference>
<evidence type="ECO:0000256" key="13">
    <source>
        <dbReference type="ARBA" id="ARBA00048639"/>
    </source>
</evidence>
<keyword evidence="10" id="KW-0665">Pyrimidine biosynthesis</keyword>
<dbReference type="PROSITE" id="PS00911">
    <property type="entry name" value="DHODEHASE_1"/>
    <property type="match status" value="1"/>
</dbReference>